<reference evidence="3 6" key="1">
    <citation type="submission" date="2011-07" db="EMBL/GenBank/DDBJ databases">
        <authorList>
            <person name="Stanhope M.J."/>
            <person name="Durkin A.S."/>
            <person name="Hostetler J."/>
            <person name="Kim M."/>
            <person name="Radune D."/>
            <person name="Singh I."/>
            <person name="Town C.D."/>
        </authorList>
    </citation>
    <scope>NUCLEOTIDE SEQUENCE [LARGE SCALE GENOMIC DNA]</scope>
    <source>
        <strain evidence="3 6">HS-6</strain>
    </source>
</reference>
<name>G5JS96_STRCG</name>
<dbReference type="InterPro" id="IPR009057">
    <property type="entry name" value="Homeodomain-like_sf"/>
</dbReference>
<keyword evidence="6" id="KW-1185">Reference proteome</keyword>
<evidence type="ECO:0000259" key="1">
    <source>
        <dbReference type="Pfam" id="PF13592"/>
    </source>
</evidence>
<evidence type="ECO:0000313" key="4">
    <source>
        <dbReference type="EMBL" id="EHI75358.1"/>
    </source>
</evidence>
<proteinExistence type="predicted"/>
<evidence type="ECO:0000313" key="2">
    <source>
        <dbReference type="EMBL" id="EHI73550.1"/>
    </source>
</evidence>
<feature type="domain" description="Winged helix-turn helix" evidence="1">
    <location>
        <begin position="105"/>
        <end position="160"/>
    </location>
</feature>
<dbReference type="AlphaFoldDB" id="G5JS96"/>
<evidence type="ECO:0000313" key="6">
    <source>
        <dbReference type="Proteomes" id="UP000004322"/>
    </source>
</evidence>
<evidence type="ECO:0000313" key="5">
    <source>
        <dbReference type="EMBL" id="EHI75382.1"/>
    </source>
</evidence>
<sequence length="170" mass="19560">MTLEITPAQAQELKQALKDKANDKHYRKLHALLLRSQGMSLTAIGKEVGLVHQSVRNLITRYQKGGLTALFKENRGGRRRAYMTVEEEERFLNQQLERALKGEHVTVQSLFEAYQAEVGKSTTREGFYALLKRHGWRKVTPRPKHPKKADAKTIYASKNKIYIQEDKKAL</sequence>
<dbReference type="STRING" id="873449.STRCR_0250"/>
<dbReference type="Pfam" id="PF13592">
    <property type="entry name" value="HTH_33"/>
    <property type="match status" value="1"/>
</dbReference>
<dbReference type="EMBL" id="AEUV02000002">
    <property type="protein sequence ID" value="EHI73550.1"/>
    <property type="molecule type" value="Genomic_DNA"/>
</dbReference>
<organism evidence="3 6">
    <name type="scientific">Streptococcus criceti HS-6</name>
    <dbReference type="NCBI Taxonomy" id="873449"/>
    <lineage>
        <taxon>Bacteria</taxon>
        <taxon>Bacillati</taxon>
        <taxon>Bacillota</taxon>
        <taxon>Bacilli</taxon>
        <taxon>Lactobacillales</taxon>
        <taxon>Streptococcaceae</taxon>
        <taxon>Streptococcus</taxon>
    </lineage>
</organism>
<dbReference type="EMBL" id="AEUV02000002">
    <property type="protein sequence ID" value="EHI75358.1"/>
    <property type="molecule type" value="Genomic_DNA"/>
</dbReference>
<gene>
    <name evidence="2" type="ORF">STRCR_0250</name>
    <name evidence="5" type="ORF">STRCR_0786</name>
    <name evidence="3" type="ORF">STRCR_0874</name>
    <name evidence="4" type="ORF">STRCR_1144</name>
</gene>
<protein>
    <recommendedName>
        <fullName evidence="1">Winged helix-turn helix domain-containing protein</fullName>
    </recommendedName>
</protein>
<dbReference type="Pfam" id="PF13384">
    <property type="entry name" value="HTH_23"/>
    <property type="match status" value="1"/>
</dbReference>
<accession>G5JS96</accession>
<dbReference type="EMBL" id="AEUV02000002">
    <property type="protein sequence ID" value="EHI75382.1"/>
    <property type="molecule type" value="Genomic_DNA"/>
</dbReference>
<dbReference type="SUPFAM" id="SSF46689">
    <property type="entry name" value="Homeodomain-like"/>
    <property type="match status" value="1"/>
</dbReference>
<dbReference type="EMBL" id="AEUV02000002">
    <property type="protein sequence ID" value="EHI74619.1"/>
    <property type="molecule type" value="Genomic_DNA"/>
</dbReference>
<dbReference type="Proteomes" id="UP000004322">
    <property type="component" value="Unassembled WGS sequence"/>
</dbReference>
<comment type="caution">
    <text evidence="3">The sequence shown here is derived from an EMBL/GenBank/DDBJ whole genome shotgun (WGS) entry which is preliminary data.</text>
</comment>
<dbReference type="eggNOG" id="COG3415">
    <property type="taxonomic scope" value="Bacteria"/>
</dbReference>
<dbReference type="InterPro" id="IPR025959">
    <property type="entry name" value="Winged_HTH_dom"/>
</dbReference>
<evidence type="ECO:0000313" key="3">
    <source>
        <dbReference type="EMBL" id="EHI74619.1"/>
    </source>
</evidence>